<feature type="compositionally biased region" description="Low complexity" evidence="1">
    <location>
        <begin position="11"/>
        <end position="25"/>
    </location>
</feature>
<organism evidence="2 3">
    <name type="scientific">Monilinia laxa</name>
    <name type="common">Brown rot fungus</name>
    <name type="synonym">Sclerotinia laxa</name>
    <dbReference type="NCBI Taxonomy" id="61186"/>
    <lineage>
        <taxon>Eukaryota</taxon>
        <taxon>Fungi</taxon>
        <taxon>Dikarya</taxon>
        <taxon>Ascomycota</taxon>
        <taxon>Pezizomycotina</taxon>
        <taxon>Leotiomycetes</taxon>
        <taxon>Helotiales</taxon>
        <taxon>Sclerotiniaceae</taxon>
        <taxon>Monilinia</taxon>
    </lineage>
</organism>
<proteinExistence type="predicted"/>
<dbReference type="OrthoDB" id="3554489at2759"/>
<gene>
    <name evidence="2" type="ORF">EYC80_005270</name>
</gene>
<protein>
    <submittedName>
        <fullName evidence="2">Uncharacterized protein</fullName>
    </submittedName>
</protein>
<accession>A0A5N6KJP5</accession>
<evidence type="ECO:0000313" key="3">
    <source>
        <dbReference type="Proteomes" id="UP000326757"/>
    </source>
</evidence>
<feature type="compositionally biased region" description="Basic and acidic residues" evidence="1">
    <location>
        <begin position="145"/>
        <end position="166"/>
    </location>
</feature>
<keyword evidence="3" id="KW-1185">Reference proteome</keyword>
<evidence type="ECO:0000313" key="2">
    <source>
        <dbReference type="EMBL" id="KAB8303907.1"/>
    </source>
</evidence>
<name>A0A5N6KJP5_MONLA</name>
<feature type="region of interest" description="Disordered" evidence="1">
    <location>
        <begin position="1"/>
        <end position="49"/>
    </location>
</feature>
<comment type="caution">
    <text evidence="2">The sequence shown here is derived from an EMBL/GenBank/DDBJ whole genome shotgun (WGS) entry which is preliminary data.</text>
</comment>
<reference evidence="2 3" key="1">
    <citation type="submission" date="2019-06" db="EMBL/GenBank/DDBJ databases">
        <title>Genome Sequence of the Brown Rot Fungal Pathogen Monilinia laxa.</title>
        <authorList>
            <person name="De Miccolis Angelini R.M."/>
            <person name="Landi L."/>
            <person name="Abate D."/>
            <person name="Pollastro S."/>
            <person name="Romanazzi G."/>
            <person name="Faretra F."/>
        </authorList>
    </citation>
    <scope>NUCLEOTIDE SEQUENCE [LARGE SCALE GENOMIC DNA]</scope>
    <source>
        <strain evidence="2 3">Mlax316</strain>
    </source>
</reference>
<feature type="region of interest" description="Disordered" evidence="1">
    <location>
        <begin position="145"/>
        <end position="178"/>
    </location>
</feature>
<evidence type="ECO:0000256" key="1">
    <source>
        <dbReference type="SAM" id="MobiDB-lite"/>
    </source>
</evidence>
<dbReference type="Proteomes" id="UP000326757">
    <property type="component" value="Unassembled WGS sequence"/>
</dbReference>
<dbReference type="EMBL" id="VIGI01000002">
    <property type="protein sequence ID" value="KAB8303907.1"/>
    <property type="molecule type" value="Genomic_DNA"/>
</dbReference>
<dbReference type="AlphaFoldDB" id="A0A5N6KJP5"/>
<sequence>MPYRRRKSTLSRETSSSSSQSSQSSLDRKCSHGALRSSRLHRYDTRGREDRFRRDVEDRFRRDVEDVVGAVEGISVGKRIHKTVEKLENPVKKLGKFVLWSAPLILAGLEVRHEWHHHAHKRKMMEKEYEKAHLEIQLQLGKDGKKEGLRVEGTKSQEPAQKKEEAPASSSEEIHILPYPSQAKHRSDRLRYRSQRDLEICQPYLLPPLVPELSARDVWEARQPRIRVKPPGYREVIFPRTRSWSESVYEYRRW</sequence>